<dbReference type="InterPro" id="IPR050953">
    <property type="entry name" value="N4_N6_ade-DNA_methylase"/>
</dbReference>
<evidence type="ECO:0000313" key="10">
    <source>
        <dbReference type="Proteomes" id="UP000288227"/>
    </source>
</evidence>
<dbReference type="CDD" id="cd02440">
    <property type="entry name" value="AdoMet_MTases"/>
    <property type="match status" value="1"/>
</dbReference>
<feature type="domain" description="Type II methyltransferase M.Eco57I C-terminal" evidence="8">
    <location>
        <begin position="248"/>
        <end position="502"/>
    </location>
</feature>
<dbReference type="Gene3D" id="3.40.50.150">
    <property type="entry name" value="Vaccinia Virus protein VP39"/>
    <property type="match status" value="1"/>
</dbReference>
<dbReference type="PANTHER" id="PTHR33841">
    <property type="entry name" value="DNA METHYLTRANSFERASE YEEA-RELATED"/>
    <property type="match status" value="1"/>
</dbReference>
<dbReference type="AlphaFoldDB" id="A0A401UDB4"/>
<dbReference type="GO" id="GO:0003677">
    <property type="term" value="F:DNA binding"/>
    <property type="evidence" value="ECO:0007669"/>
    <property type="project" value="UniProtKB-KW"/>
</dbReference>
<dbReference type="Pfam" id="PF22837">
    <property type="entry name" value="M_Eco57I_C"/>
    <property type="match status" value="1"/>
</dbReference>
<evidence type="ECO:0000313" key="9">
    <source>
        <dbReference type="EMBL" id="GCC52888.1"/>
    </source>
</evidence>
<evidence type="ECO:0000256" key="1">
    <source>
        <dbReference type="ARBA" id="ARBA00006594"/>
    </source>
</evidence>
<keyword evidence="5" id="KW-0949">S-adenosyl-L-methionine</keyword>
<dbReference type="SUPFAM" id="SSF53335">
    <property type="entry name" value="S-adenosyl-L-methionine-dependent methyltransferases"/>
    <property type="match status" value="1"/>
</dbReference>
<dbReference type="EMBL" id="BHXQ01000006">
    <property type="protein sequence ID" value="GCC52888.1"/>
    <property type="molecule type" value="Genomic_DNA"/>
</dbReference>
<dbReference type="InterPro" id="IPR029063">
    <property type="entry name" value="SAM-dependent_MTases_sf"/>
</dbReference>
<evidence type="ECO:0000256" key="5">
    <source>
        <dbReference type="ARBA" id="ARBA00022691"/>
    </source>
</evidence>
<keyword evidence="4" id="KW-0808">Transferase</keyword>
<dbReference type="GO" id="GO:0009307">
    <property type="term" value="P:DNA restriction-modification system"/>
    <property type="evidence" value="ECO:0007669"/>
    <property type="project" value="UniProtKB-KW"/>
</dbReference>
<gene>
    <name evidence="9" type="ORF">SanaruYs_31280</name>
</gene>
<dbReference type="GO" id="GO:0032259">
    <property type="term" value="P:methylation"/>
    <property type="evidence" value="ECO:0007669"/>
    <property type="project" value="UniProtKB-KW"/>
</dbReference>
<dbReference type="RefSeq" id="WP_127123545.1">
    <property type="nucleotide sequence ID" value="NZ_BHXQ01000006.1"/>
</dbReference>
<dbReference type="InterPro" id="IPR054520">
    <property type="entry name" value="M_Eco57I_C"/>
</dbReference>
<comment type="similarity">
    <text evidence="1">Belongs to the N(4)/N(6)-methyltransferase family.</text>
</comment>
<dbReference type="GO" id="GO:0009007">
    <property type="term" value="F:site-specific DNA-methyltransferase (adenine-specific) activity"/>
    <property type="evidence" value="ECO:0007669"/>
    <property type="project" value="UniProtKB-EC"/>
</dbReference>
<comment type="catalytic activity">
    <reaction evidence="6">
        <text>a 2'-deoxyadenosine in DNA + S-adenosyl-L-methionine = an N(6)-methyl-2'-deoxyadenosine in DNA + S-adenosyl-L-homocysteine + H(+)</text>
        <dbReference type="Rhea" id="RHEA:15197"/>
        <dbReference type="Rhea" id="RHEA-COMP:12418"/>
        <dbReference type="Rhea" id="RHEA-COMP:12419"/>
        <dbReference type="ChEBI" id="CHEBI:15378"/>
        <dbReference type="ChEBI" id="CHEBI:57856"/>
        <dbReference type="ChEBI" id="CHEBI:59789"/>
        <dbReference type="ChEBI" id="CHEBI:90615"/>
        <dbReference type="ChEBI" id="CHEBI:90616"/>
        <dbReference type="EC" id="2.1.1.72"/>
    </reaction>
</comment>
<evidence type="ECO:0000256" key="4">
    <source>
        <dbReference type="ARBA" id="ARBA00022679"/>
    </source>
</evidence>
<dbReference type="InterPro" id="IPR002052">
    <property type="entry name" value="DNA_methylase_N6_adenine_CS"/>
</dbReference>
<evidence type="ECO:0000256" key="2">
    <source>
        <dbReference type="ARBA" id="ARBA00011900"/>
    </source>
</evidence>
<dbReference type="InterPro" id="IPR011639">
    <property type="entry name" value="MethylTrfase_TaqI-like_dom"/>
</dbReference>
<feature type="domain" description="Type II methyltransferase M.TaqI-like" evidence="7">
    <location>
        <begin position="67"/>
        <end position="195"/>
    </location>
</feature>
<evidence type="ECO:0000256" key="3">
    <source>
        <dbReference type="ARBA" id="ARBA00022603"/>
    </source>
</evidence>
<dbReference type="PANTHER" id="PTHR33841:SF5">
    <property type="entry name" value="DNA METHYLASE (MODIFICATION METHYLASE) (METHYLTRANSFERASE)-RELATED"/>
    <property type="match status" value="1"/>
</dbReference>
<protein>
    <recommendedName>
        <fullName evidence="2">site-specific DNA-methyltransferase (adenine-specific)</fullName>
        <ecNumber evidence="2">2.1.1.72</ecNumber>
    </recommendedName>
</protein>
<dbReference type="EC" id="2.1.1.72" evidence="2"/>
<dbReference type="Proteomes" id="UP000288227">
    <property type="component" value="Unassembled WGS sequence"/>
</dbReference>
<dbReference type="PROSITE" id="PS00092">
    <property type="entry name" value="N6_MTASE"/>
    <property type="match status" value="1"/>
</dbReference>
<comment type="caution">
    <text evidence="9">The sequence shown here is derived from an EMBL/GenBank/DDBJ whole genome shotgun (WGS) entry which is preliminary data.</text>
</comment>
<keyword evidence="3 9" id="KW-0489">Methyltransferase</keyword>
<evidence type="ECO:0000256" key="6">
    <source>
        <dbReference type="ARBA" id="ARBA00047942"/>
    </source>
</evidence>
<keyword evidence="10" id="KW-1185">Reference proteome</keyword>
<accession>A0A401UDB4</accession>
<dbReference type="PRINTS" id="PR00507">
    <property type="entry name" value="N12N6MTFRASE"/>
</dbReference>
<evidence type="ECO:0000259" key="8">
    <source>
        <dbReference type="Pfam" id="PF22837"/>
    </source>
</evidence>
<name>A0A401UDB4_9BACT</name>
<evidence type="ECO:0000259" key="7">
    <source>
        <dbReference type="Pfam" id="PF07669"/>
    </source>
</evidence>
<sequence length="532" mass="61454">MSNKKSIGSYYTPKIIADFLVNYLSDKLNDNKFISVLEPSAGDGIFIEAIYKHKQLARKIRRVIAVEQSKRELNKITNKVKQKTFTATHSDFLDFQSNSKDKFSLVIGNPPYIKKSLLKKSQINFCKSIHEKANLADNRPKNIWTAFLVRCIEFTSPDGILAFVLPSELLQVKFAAELRELILREFDRVEIFTFNELLFKDCKGQDTLLLIGQRKSEQKGVYYCNINKLVDLEEGKFALAQNIKIKESKWTHHHLETDEIELLEKLKSQLHTIDNYCSSKAGIVTAANDFFIVDKETIEKYSLQSFVKPIIQKGAFVNGSVVLTAREFQLLIDSSKPTYLVALDKNSTIRKNARMWSYLEIGKQRELDKRYKTALRDIWYEVPNIGNAPEAFFFKRCNEYPKLIKNAARVLSTDSAYTIAMKDNFHIESLIFSFYNSLTLAFAELHGRYYGGGVLELTPNEFKNLPTPFIDIPLARFNNYVIDFKNKSSIKDVCKRNDSLILKSFDNSLDDDSIDKLYNIREKLYLRRIKTN</sequence>
<dbReference type="Pfam" id="PF07669">
    <property type="entry name" value="Eco57I"/>
    <property type="match status" value="1"/>
</dbReference>
<proteinExistence type="inferred from homology"/>
<reference evidence="9 10" key="1">
    <citation type="submission" date="2018-11" db="EMBL/GenBank/DDBJ databases">
        <title>Chryseotalea sanarue gen. nov., sp., nov., a member of the family Cytophagaceae, isolated from a brackish lake in Hamamatsu Japan.</title>
        <authorList>
            <person name="Maejima Y."/>
            <person name="Iino T."/>
            <person name="Muraguchi Y."/>
            <person name="Fukuda K."/>
            <person name="Ohkuma M."/>
            <person name="Moriuchi R."/>
            <person name="Dohra H."/>
            <person name="Kimbara K."/>
            <person name="Shintani M."/>
        </authorList>
    </citation>
    <scope>NUCLEOTIDE SEQUENCE [LARGE SCALE GENOMIC DNA]</scope>
    <source>
        <strain evidence="9 10">Ys</strain>
    </source>
</reference>
<dbReference type="OrthoDB" id="32195at2"/>
<organism evidence="9 10">
    <name type="scientific">Chryseotalea sanaruensis</name>
    <dbReference type="NCBI Taxonomy" id="2482724"/>
    <lineage>
        <taxon>Bacteria</taxon>
        <taxon>Pseudomonadati</taxon>
        <taxon>Bacteroidota</taxon>
        <taxon>Cytophagia</taxon>
        <taxon>Cytophagales</taxon>
        <taxon>Chryseotaleaceae</taxon>
        <taxon>Chryseotalea</taxon>
    </lineage>
</organism>